<evidence type="ECO:0000256" key="1">
    <source>
        <dbReference type="SAM" id="MobiDB-lite"/>
    </source>
</evidence>
<dbReference type="AlphaFoldDB" id="A0AAD1ZAR7"/>
<dbReference type="PANTHER" id="PTHR34191:SF9">
    <property type="entry name" value="F6D8.10"/>
    <property type="match status" value="1"/>
</dbReference>
<feature type="compositionally biased region" description="Low complexity" evidence="1">
    <location>
        <begin position="90"/>
        <end position="100"/>
    </location>
</feature>
<feature type="compositionally biased region" description="Low complexity" evidence="1">
    <location>
        <begin position="143"/>
        <end position="155"/>
    </location>
</feature>
<dbReference type="InterPro" id="IPR039624">
    <property type="entry name" value="LEA1/2/D7/KIN2"/>
</dbReference>
<organism evidence="2 3">
    <name type="scientific">Fraxinus pennsylvanica</name>
    <dbReference type="NCBI Taxonomy" id="56036"/>
    <lineage>
        <taxon>Eukaryota</taxon>
        <taxon>Viridiplantae</taxon>
        <taxon>Streptophyta</taxon>
        <taxon>Embryophyta</taxon>
        <taxon>Tracheophyta</taxon>
        <taxon>Spermatophyta</taxon>
        <taxon>Magnoliopsida</taxon>
        <taxon>eudicotyledons</taxon>
        <taxon>Gunneridae</taxon>
        <taxon>Pentapetalae</taxon>
        <taxon>asterids</taxon>
        <taxon>lamiids</taxon>
        <taxon>Lamiales</taxon>
        <taxon>Oleaceae</taxon>
        <taxon>Oleeae</taxon>
        <taxon>Fraxinus</taxon>
    </lineage>
</organism>
<reference evidence="2" key="1">
    <citation type="submission" date="2023-05" db="EMBL/GenBank/DDBJ databases">
        <authorList>
            <person name="Huff M."/>
        </authorList>
    </citation>
    <scope>NUCLEOTIDE SEQUENCE</scope>
</reference>
<feature type="compositionally biased region" description="Polar residues" evidence="1">
    <location>
        <begin position="1"/>
        <end position="14"/>
    </location>
</feature>
<feature type="compositionally biased region" description="Polar residues" evidence="1">
    <location>
        <begin position="104"/>
        <end position="115"/>
    </location>
</feature>
<dbReference type="Proteomes" id="UP000834106">
    <property type="component" value="Chromosome 8"/>
</dbReference>
<feature type="compositionally biased region" description="Polar residues" evidence="1">
    <location>
        <begin position="129"/>
        <end position="142"/>
    </location>
</feature>
<keyword evidence="3" id="KW-1185">Reference proteome</keyword>
<evidence type="ECO:0000313" key="3">
    <source>
        <dbReference type="Proteomes" id="UP000834106"/>
    </source>
</evidence>
<feature type="region of interest" description="Disordered" evidence="1">
    <location>
        <begin position="89"/>
        <end position="155"/>
    </location>
</feature>
<feature type="region of interest" description="Disordered" evidence="1">
    <location>
        <begin position="1"/>
        <end position="44"/>
    </location>
</feature>
<name>A0AAD1ZAR7_9LAMI</name>
<protein>
    <submittedName>
        <fullName evidence="2">Uncharacterized protein</fullName>
    </submittedName>
</protein>
<proteinExistence type="predicted"/>
<gene>
    <name evidence="2" type="ORF">FPE_LOCUS13515</name>
</gene>
<sequence>MASQGPNNPSNAGQPQAWKNDMLNQQSDSQNQDHSTNFLQETGTQVKNMAQGAADIGKGAVVSIARGAALGAANVAQGAADVVKNTVGSANNATTNTNTASGCPGSTTDTSLGSDNNATTNTNTASGCPGTTTDTSLGTGNYPSSNHPSNPNTRI</sequence>
<feature type="compositionally biased region" description="Polar residues" evidence="1">
    <location>
        <begin position="34"/>
        <end position="44"/>
    </location>
</feature>
<evidence type="ECO:0000313" key="2">
    <source>
        <dbReference type="EMBL" id="CAI9766085.1"/>
    </source>
</evidence>
<dbReference type="EMBL" id="OU503043">
    <property type="protein sequence ID" value="CAI9766085.1"/>
    <property type="molecule type" value="Genomic_DNA"/>
</dbReference>
<accession>A0AAD1ZAR7</accession>
<feature type="compositionally biased region" description="Low complexity" evidence="1">
    <location>
        <begin position="24"/>
        <end position="33"/>
    </location>
</feature>
<dbReference type="PANTHER" id="PTHR34191">
    <property type="entry name" value="LATE EMBRYOGENESIS ABUNDANT PROTEIN (LEA) FAMILY PROTEIN"/>
    <property type="match status" value="1"/>
</dbReference>
<feature type="compositionally biased region" description="Low complexity" evidence="1">
    <location>
        <begin position="116"/>
        <end position="125"/>
    </location>
</feature>